<evidence type="ECO:0000313" key="4">
    <source>
        <dbReference type="Proteomes" id="UP000076584"/>
    </source>
</evidence>
<dbReference type="GO" id="GO:0006446">
    <property type="term" value="P:regulation of translational initiation"/>
    <property type="evidence" value="ECO:0007669"/>
    <property type="project" value="TreeGrafter"/>
</dbReference>
<protein>
    <submittedName>
        <fullName evidence="3">Impact protein</fullName>
    </submittedName>
</protein>
<dbReference type="PROSITE" id="PS00910">
    <property type="entry name" value="UPF0029"/>
    <property type="match status" value="1"/>
</dbReference>
<sequence>MASQQDLQELLRVITSRKGVSMMAAMGQVKALQAVDLRNIQQISDAPFDLVERALGDAKMARSLHTACKTHSKRPSSKRSGDSLSATSDKRAKKQHASSDPEPAGRSAKEQEDALALPLVTNEEEIAEASIYTNRAPLMLAFVLELLRYTMPMQPLSSRLSLAQAVISANARTKAVGIGLTKTNGEDGSWDEGQPKINIMGRTIAVLKRGDYVLEGDEAVVPVSSDNTSGPPPQTASDTSGVTLQQYDNAASTTSPWFTSRQITFKSSTFVARVMSVRDGRQVPALIRSLLSSEPHIQTATHNAWGYRVQRQGQGGKSEEVREACEDDGEAGCGEFILRLMREAGVADVVVVLSRWFGGEMLGPDRWRLMRNVVTEALSQRLRVPQSEFRCDSVAFWALDFQSTHDRPGGSGNTLSANDWNPTVVGASIHRPETARAYLLKSFASDQYERSAKVEDTKGGLEGNTLKAKGKKLNKPEAEAERLQNLGLLLGALRLLFESWSNLTPLEMDRRAFSWYAAIRPDVEWGIAGWGAKGWLKLSDILQLRRNSQGKKE</sequence>
<name>A0A161VYB8_COLIC</name>
<gene>
    <name evidence="3" type="ORF">CI238_06891</name>
</gene>
<dbReference type="InterPro" id="IPR020569">
    <property type="entry name" value="UPF0029_Impact_CS"/>
</dbReference>
<dbReference type="InterPro" id="IPR023582">
    <property type="entry name" value="Impact"/>
</dbReference>
<dbReference type="InterPro" id="IPR036956">
    <property type="entry name" value="Impact_N_sf"/>
</dbReference>
<evidence type="ECO:0000256" key="1">
    <source>
        <dbReference type="ARBA" id="ARBA00007665"/>
    </source>
</evidence>
<dbReference type="OrthoDB" id="416496at2759"/>
<dbReference type="STRING" id="1573173.A0A161VYB8"/>
<dbReference type="SUPFAM" id="SSF54211">
    <property type="entry name" value="Ribosomal protein S5 domain 2-like"/>
    <property type="match status" value="1"/>
</dbReference>
<comment type="caution">
    <text evidence="3">The sequence shown here is derived from an EMBL/GenBank/DDBJ whole genome shotgun (WGS) entry which is preliminary data.</text>
</comment>
<comment type="similarity">
    <text evidence="1">Belongs to the IMPACT family.</text>
</comment>
<evidence type="ECO:0000256" key="2">
    <source>
        <dbReference type="SAM" id="MobiDB-lite"/>
    </source>
</evidence>
<reference evidence="3 4" key="1">
    <citation type="submission" date="2015-06" db="EMBL/GenBank/DDBJ databases">
        <title>Survival trade-offs in plant roots during colonization by closely related pathogenic and mutualistic fungi.</title>
        <authorList>
            <person name="Hacquard S."/>
            <person name="Kracher B."/>
            <person name="Hiruma K."/>
            <person name="Weinman A."/>
            <person name="Muench P."/>
            <person name="Garrido Oter R."/>
            <person name="Ver Loren van Themaat E."/>
            <person name="Dallerey J.-F."/>
            <person name="Damm U."/>
            <person name="Henrissat B."/>
            <person name="Lespinet O."/>
            <person name="Thon M."/>
            <person name="Kemen E."/>
            <person name="McHardy A.C."/>
            <person name="Schulze-Lefert P."/>
            <person name="O'Connell R.J."/>
        </authorList>
    </citation>
    <scope>NUCLEOTIDE SEQUENCE [LARGE SCALE GENOMIC DNA]</scope>
    <source>
        <strain evidence="3 4">MAFF 238704</strain>
    </source>
</reference>
<dbReference type="InterPro" id="IPR020568">
    <property type="entry name" value="Ribosomal_Su5_D2-typ_SF"/>
</dbReference>
<organism evidence="3 4">
    <name type="scientific">Colletotrichum incanum</name>
    <name type="common">Soybean anthracnose fungus</name>
    <dbReference type="NCBI Taxonomy" id="1573173"/>
    <lineage>
        <taxon>Eukaryota</taxon>
        <taxon>Fungi</taxon>
        <taxon>Dikarya</taxon>
        <taxon>Ascomycota</taxon>
        <taxon>Pezizomycotina</taxon>
        <taxon>Sordariomycetes</taxon>
        <taxon>Hypocreomycetidae</taxon>
        <taxon>Glomerellales</taxon>
        <taxon>Glomerellaceae</taxon>
        <taxon>Colletotrichum</taxon>
        <taxon>Colletotrichum spaethianum species complex</taxon>
    </lineage>
</organism>
<evidence type="ECO:0000313" key="3">
    <source>
        <dbReference type="EMBL" id="KZL87800.1"/>
    </source>
</evidence>
<dbReference type="AlphaFoldDB" id="A0A161VYB8"/>
<dbReference type="Gene3D" id="3.30.230.30">
    <property type="entry name" value="Impact, N-terminal domain"/>
    <property type="match status" value="1"/>
</dbReference>
<keyword evidence="4" id="KW-1185">Reference proteome</keyword>
<dbReference type="EMBL" id="LFIW01000188">
    <property type="protein sequence ID" value="KZL87800.1"/>
    <property type="molecule type" value="Genomic_DNA"/>
</dbReference>
<dbReference type="GO" id="GO:0140469">
    <property type="term" value="P:GCN2-mediated signaling"/>
    <property type="evidence" value="ECO:0007669"/>
    <property type="project" value="TreeGrafter"/>
</dbReference>
<dbReference type="InterPro" id="IPR001498">
    <property type="entry name" value="Impact_N"/>
</dbReference>
<proteinExistence type="inferred from homology"/>
<feature type="region of interest" description="Disordered" evidence="2">
    <location>
        <begin position="65"/>
        <end position="112"/>
    </location>
</feature>
<feature type="compositionally biased region" description="Basic residues" evidence="2">
    <location>
        <begin position="68"/>
        <end position="77"/>
    </location>
</feature>
<dbReference type="PANTHER" id="PTHR16301:SF4">
    <property type="entry name" value="IMPACT N-TERMINAL DOMAIN-CONTAINING PROTEIN"/>
    <property type="match status" value="1"/>
</dbReference>
<dbReference type="PANTHER" id="PTHR16301">
    <property type="entry name" value="IMPACT-RELATED"/>
    <property type="match status" value="1"/>
</dbReference>
<dbReference type="Proteomes" id="UP000076584">
    <property type="component" value="Unassembled WGS sequence"/>
</dbReference>
<dbReference type="Pfam" id="PF01205">
    <property type="entry name" value="Impact_N"/>
    <property type="match status" value="1"/>
</dbReference>
<accession>A0A161VYB8</accession>
<dbReference type="GO" id="GO:0005737">
    <property type="term" value="C:cytoplasm"/>
    <property type="evidence" value="ECO:0007669"/>
    <property type="project" value="TreeGrafter"/>
</dbReference>